<comment type="caution">
    <text evidence="4">The sequence shown here is derived from an EMBL/GenBank/DDBJ whole genome shotgun (WGS) entry which is preliminary data.</text>
</comment>
<dbReference type="EMBL" id="BMJQ01000001">
    <property type="protein sequence ID" value="GGF03821.1"/>
    <property type="molecule type" value="Genomic_DNA"/>
</dbReference>
<feature type="signal peptide" evidence="2">
    <location>
        <begin position="1"/>
        <end position="28"/>
    </location>
</feature>
<dbReference type="PANTHER" id="PTHR35936">
    <property type="entry name" value="MEMBRANE-BOUND LYTIC MUREIN TRANSGLYCOSYLASE F"/>
    <property type="match status" value="1"/>
</dbReference>
<gene>
    <name evidence="4" type="ORF">GCM10011611_06600</name>
</gene>
<dbReference type="Proteomes" id="UP000646365">
    <property type="component" value="Unassembled WGS sequence"/>
</dbReference>
<evidence type="ECO:0000313" key="4">
    <source>
        <dbReference type="EMBL" id="GGF03821.1"/>
    </source>
</evidence>
<proteinExistence type="predicted"/>
<organism evidence="4 5">
    <name type="scientific">Aliidongia dinghuensis</name>
    <dbReference type="NCBI Taxonomy" id="1867774"/>
    <lineage>
        <taxon>Bacteria</taxon>
        <taxon>Pseudomonadati</taxon>
        <taxon>Pseudomonadota</taxon>
        <taxon>Alphaproteobacteria</taxon>
        <taxon>Rhodospirillales</taxon>
        <taxon>Dongiaceae</taxon>
        <taxon>Aliidongia</taxon>
    </lineage>
</organism>
<dbReference type="PANTHER" id="PTHR35936:SF19">
    <property type="entry name" value="AMINO-ACID-BINDING PROTEIN YXEM-RELATED"/>
    <property type="match status" value="1"/>
</dbReference>
<accession>A0A8J3E0P4</accession>
<dbReference type="Pfam" id="PF00497">
    <property type="entry name" value="SBP_bac_3"/>
    <property type="match status" value="1"/>
</dbReference>
<evidence type="ECO:0000313" key="5">
    <source>
        <dbReference type="Proteomes" id="UP000646365"/>
    </source>
</evidence>
<reference evidence="4" key="1">
    <citation type="journal article" date="2014" name="Int. J. Syst. Evol. Microbiol.">
        <title>Complete genome sequence of Corynebacterium casei LMG S-19264T (=DSM 44701T), isolated from a smear-ripened cheese.</title>
        <authorList>
            <consortium name="US DOE Joint Genome Institute (JGI-PGF)"/>
            <person name="Walter F."/>
            <person name="Albersmeier A."/>
            <person name="Kalinowski J."/>
            <person name="Ruckert C."/>
        </authorList>
    </citation>
    <scope>NUCLEOTIDE SEQUENCE</scope>
    <source>
        <strain evidence="4">CGMCC 1.15725</strain>
    </source>
</reference>
<protein>
    <submittedName>
        <fullName evidence="4">Amino acid ABC transporter</fullName>
    </submittedName>
</protein>
<name>A0A8J3E0P4_9PROT</name>
<sequence>MKKRALILSAIGLAATGLAVSFAGTAEAKEWKTVRVGMDATYAPFESVNEKGEIVGFEVDYAKALCAHMKITCTFQNQDWDGIIPSLLASKFDVVISSMNETPARMQKVIFSDVYYATPPVWMGPAANKSDDVSPATLKGKLLGSQSSTTFANYLQKYYKDSEIKGYPGADEPNLDLANGRLDYVVTDILVAQSFIEKSGNGCCRIIKEIKREPDIFGPGVGAAFRPDDTDLRDMFNKAIAALDADGTYKKIEASYFKIDIRGK</sequence>
<feature type="chain" id="PRO_5035295555" evidence="2">
    <location>
        <begin position="29"/>
        <end position="264"/>
    </location>
</feature>
<evidence type="ECO:0000256" key="1">
    <source>
        <dbReference type="ARBA" id="ARBA00022729"/>
    </source>
</evidence>
<feature type="domain" description="Solute-binding protein family 3/N-terminal" evidence="3">
    <location>
        <begin position="33"/>
        <end position="260"/>
    </location>
</feature>
<dbReference type="Gene3D" id="3.40.190.10">
    <property type="entry name" value="Periplasmic binding protein-like II"/>
    <property type="match status" value="2"/>
</dbReference>
<reference evidence="4" key="2">
    <citation type="submission" date="2020-09" db="EMBL/GenBank/DDBJ databases">
        <authorList>
            <person name="Sun Q."/>
            <person name="Zhou Y."/>
        </authorList>
    </citation>
    <scope>NUCLEOTIDE SEQUENCE</scope>
    <source>
        <strain evidence="4">CGMCC 1.15725</strain>
    </source>
</reference>
<dbReference type="InterPro" id="IPR001638">
    <property type="entry name" value="Solute-binding_3/MltF_N"/>
</dbReference>
<dbReference type="SMART" id="SM00062">
    <property type="entry name" value="PBPb"/>
    <property type="match status" value="1"/>
</dbReference>
<evidence type="ECO:0000256" key="2">
    <source>
        <dbReference type="SAM" id="SignalP"/>
    </source>
</evidence>
<dbReference type="SUPFAM" id="SSF53850">
    <property type="entry name" value="Periplasmic binding protein-like II"/>
    <property type="match status" value="1"/>
</dbReference>
<dbReference type="RefSeq" id="WP_189042365.1">
    <property type="nucleotide sequence ID" value="NZ_BMJQ01000001.1"/>
</dbReference>
<keyword evidence="1 2" id="KW-0732">Signal</keyword>
<evidence type="ECO:0000259" key="3">
    <source>
        <dbReference type="SMART" id="SM00062"/>
    </source>
</evidence>
<dbReference type="AlphaFoldDB" id="A0A8J3E0P4"/>
<keyword evidence="5" id="KW-1185">Reference proteome</keyword>